<name>A0A8J2Q0B2_9HEXA</name>
<protein>
    <submittedName>
        <fullName evidence="1">Uncharacterized protein</fullName>
    </submittedName>
</protein>
<accession>A0A8J2Q0B2</accession>
<dbReference type="AlphaFoldDB" id="A0A8J2Q0B2"/>
<evidence type="ECO:0000313" key="1">
    <source>
        <dbReference type="EMBL" id="CAG7835377.1"/>
    </source>
</evidence>
<dbReference type="EMBL" id="CAJVCH010570613">
    <property type="protein sequence ID" value="CAG7835377.1"/>
    <property type="molecule type" value="Genomic_DNA"/>
</dbReference>
<evidence type="ECO:0000313" key="2">
    <source>
        <dbReference type="Proteomes" id="UP000708208"/>
    </source>
</evidence>
<sequence>MYFNLLIGYAVSDIQILKTKAETLQLYNKLSTIHTIESFLVSKCGRFLVALYSRINCAQRKNDAEINYMDDIYVLPLSQWRRRGAKESYTFDQFPPRQLKLFKEIAFDNILKRKEESALLRKRIMKMLE</sequence>
<reference evidence="1" key="1">
    <citation type="submission" date="2021-06" db="EMBL/GenBank/DDBJ databases">
        <authorList>
            <person name="Hodson N. C."/>
            <person name="Mongue J. A."/>
            <person name="Jaron S. K."/>
        </authorList>
    </citation>
    <scope>NUCLEOTIDE SEQUENCE</scope>
</reference>
<organism evidence="1 2">
    <name type="scientific">Allacma fusca</name>
    <dbReference type="NCBI Taxonomy" id="39272"/>
    <lineage>
        <taxon>Eukaryota</taxon>
        <taxon>Metazoa</taxon>
        <taxon>Ecdysozoa</taxon>
        <taxon>Arthropoda</taxon>
        <taxon>Hexapoda</taxon>
        <taxon>Collembola</taxon>
        <taxon>Symphypleona</taxon>
        <taxon>Sminthuridae</taxon>
        <taxon>Allacma</taxon>
    </lineage>
</organism>
<dbReference type="Proteomes" id="UP000708208">
    <property type="component" value="Unassembled WGS sequence"/>
</dbReference>
<proteinExistence type="predicted"/>
<keyword evidence="2" id="KW-1185">Reference proteome</keyword>
<gene>
    <name evidence="1" type="ORF">AFUS01_LOCUS44750</name>
</gene>
<comment type="caution">
    <text evidence="1">The sequence shown here is derived from an EMBL/GenBank/DDBJ whole genome shotgun (WGS) entry which is preliminary data.</text>
</comment>